<dbReference type="InterPro" id="IPR003352">
    <property type="entry name" value="PTS_EIIC"/>
</dbReference>
<protein>
    <submittedName>
        <fullName evidence="18">PTS lactose transporter subunit IIC</fullName>
    </submittedName>
</protein>
<dbReference type="GO" id="GO:0016301">
    <property type="term" value="F:kinase activity"/>
    <property type="evidence" value="ECO:0007669"/>
    <property type="project" value="UniProtKB-KW"/>
</dbReference>
<feature type="region of interest" description="Disordered" evidence="13">
    <location>
        <begin position="142"/>
        <end position="164"/>
    </location>
</feature>
<dbReference type="Gene3D" id="3.40.930.10">
    <property type="entry name" value="Mannitol-specific EII, Chain A"/>
    <property type="match status" value="1"/>
</dbReference>
<keyword evidence="7" id="KW-0808">Transferase</keyword>
<evidence type="ECO:0000256" key="3">
    <source>
        <dbReference type="ARBA" id="ARBA00022448"/>
    </source>
</evidence>
<dbReference type="NCBIfam" id="TIGR00829">
    <property type="entry name" value="FRU"/>
    <property type="match status" value="1"/>
</dbReference>
<keyword evidence="3" id="KW-0813">Transport</keyword>
<proteinExistence type="predicted"/>
<evidence type="ECO:0000313" key="18">
    <source>
        <dbReference type="EMBL" id="RXS65668.1"/>
    </source>
</evidence>
<dbReference type="PANTHER" id="PTHR30505:SF0">
    <property type="entry name" value="FRUCTOSE-LIKE PTS SYSTEM EIIBC COMPONENT-RELATED"/>
    <property type="match status" value="1"/>
</dbReference>
<keyword evidence="11 14" id="KW-1133">Transmembrane helix</keyword>
<comment type="subcellular location">
    <subcellularLocation>
        <location evidence="1">Cell inner membrane</location>
        <topology evidence="1">Multi-pass membrane protein</topology>
    </subcellularLocation>
    <subcellularLocation>
        <location evidence="2">Cytoplasm</location>
    </subcellularLocation>
</comment>
<evidence type="ECO:0000256" key="10">
    <source>
        <dbReference type="ARBA" id="ARBA00022777"/>
    </source>
</evidence>
<keyword evidence="8" id="KW-0598">Phosphotransferase system</keyword>
<feature type="transmembrane region" description="Helical" evidence="14">
    <location>
        <begin position="460"/>
        <end position="484"/>
    </location>
</feature>
<dbReference type="InterPro" id="IPR016152">
    <property type="entry name" value="PTrfase/Anion_transptr"/>
</dbReference>
<dbReference type="PROSITE" id="PS51099">
    <property type="entry name" value="PTS_EIIB_TYPE_2"/>
    <property type="match status" value="1"/>
</dbReference>
<evidence type="ECO:0000256" key="5">
    <source>
        <dbReference type="ARBA" id="ARBA00022553"/>
    </source>
</evidence>
<evidence type="ECO:0000256" key="7">
    <source>
        <dbReference type="ARBA" id="ARBA00022679"/>
    </source>
</evidence>
<dbReference type="PANTHER" id="PTHR30505">
    <property type="entry name" value="FRUCTOSE-LIKE PERMEASE"/>
    <property type="match status" value="1"/>
</dbReference>
<dbReference type="FunFam" id="3.40.930.10:FF:000009">
    <property type="entry name" value="PTS system, fructose specific IIABC component"/>
    <property type="match status" value="1"/>
</dbReference>
<keyword evidence="9 14" id="KW-0812">Transmembrane</keyword>
<dbReference type="InterPro" id="IPR002178">
    <property type="entry name" value="PTS_EIIA_type-2_dom"/>
</dbReference>
<dbReference type="InterPro" id="IPR036095">
    <property type="entry name" value="PTS_EIIB-like_sf"/>
</dbReference>
<feature type="transmembrane region" description="Helical" evidence="14">
    <location>
        <begin position="549"/>
        <end position="567"/>
    </location>
</feature>
<dbReference type="EMBL" id="SDIF01000047">
    <property type="protein sequence ID" value="RXS65668.1"/>
    <property type="molecule type" value="Genomic_DNA"/>
</dbReference>
<name>A0A4Q1R1I8_9ACTN</name>
<organism evidence="18 19">
    <name type="scientific">Streptomyces sioyaensis</name>
    <dbReference type="NCBI Taxonomy" id="67364"/>
    <lineage>
        <taxon>Bacteria</taxon>
        <taxon>Bacillati</taxon>
        <taxon>Actinomycetota</taxon>
        <taxon>Actinomycetes</taxon>
        <taxon>Kitasatosporales</taxon>
        <taxon>Streptomycetaceae</taxon>
        <taxon>Streptomyces</taxon>
    </lineage>
</organism>
<keyword evidence="10" id="KW-0418">Kinase</keyword>
<dbReference type="GeneID" id="95779806"/>
<dbReference type="GO" id="GO:0005886">
    <property type="term" value="C:plasma membrane"/>
    <property type="evidence" value="ECO:0007669"/>
    <property type="project" value="UniProtKB-SubCell"/>
</dbReference>
<evidence type="ECO:0000256" key="9">
    <source>
        <dbReference type="ARBA" id="ARBA00022692"/>
    </source>
</evidence>
<dbReference type="InterPro" id="IPR003501">
    <property type="entry name" value="PTS_EIIB_2/3"/>
</dbReference>
<feature type="domain" description="PTS EIIA type-2" evidence="15">
    <location>
        <begin position="3"/>
        <end position="146"/>
    </location>
</feature>
<keyword evidence="12 14" id="KW-0472">Membrane</keyword>
<feature type="transmembrane region" description="Helical" evidence="14">
    <location>
        <begin position="347"/>
        <end position="372"/>
    </location>
</feature>
<evidence type="ECO:0000259" key="17">
    <source>
        <dbReference type="PROSITE" id="PS51104"/>
    </source>
</evidence>
<evidence type="ECO:0000313" key="19">
    <source>
        <dbReference type="Proteomes" id="UP000289482"/>
    </source>
</evidence>
<evidence type="ECO:0000259" key="16">
    <source>
        <dbReference type="PROSITE" id="PS51099"/>
    </source>
</evidence>
<dbReference type="InterPro" id="IPR013014">
    <property type="entry name" value="PTS_EIIC_2"/>
</dbReference>
<keyword evidence="5" id="KW-0597">Phosphoprotein</keyword>
<dbReference type="PROSITE" id="PS51104">
    <property type="entry name" value="PTS_EIIC_TYPE_2"/>
    <property type="match status" value="1"/>
</dbReference>
<evidence type="ECO:0000256" key="8">
    <source>
        <dbReference type="ARBA" id="ARBA00022683"/>
    </source>
</evidence>
<feature type="transmembrane region" description="Helical" evidence="14">
    <location>
        <begin position="611"/>
        <end position="631"/>
    </location>
</feature>
<evidence type="ECO:0000256" key="11">
    <source>
        <dbReference type="ARBA" id="ARBA00022989"/>
    </source>
</evidence>
<dbReference type="GO" id="GO:0005351">
    <property type="term" value="F:carbohydrate:proton symporter activity"/>
    <property type="evidence" value="ECO:0007669"/>
    <property type="project" value="InterPro"/>
</dbReference>
<dbReference type="Pfam" id="PF02302">
    <property type="entry name" value="PTS_IIB"/>
    <property type="match status" value="1"/>
</dbReference>
<dbReference type="NCBIfam" id="TIGR01427">
    <property type="entry name" value="PTS_IIC_fructo"/>
    <property type="match status" value="1"/>
</dbReference>
<dbReference type="SUPFAM" id="SSF52794">
    <property type="entry name" value="PTS system IIB component-like"/>
    <property type="match status" value="1"/>
</dbReference>
<keyword evidence="4" id="KW-1003">Cell membrane</keyword>
<dbReference type="SUPFAM" id="SSF55804">
    <property type="entry name" value="Phoshotransferase/anion transport protein"/>
    <property type="match status" value="1"/>
</dbReference>
<dbReference type="RefSeq" id="WP_129248628.1">
    <property type="nucleotide sequence ID" value="NZ_JABZEL010000009.1"/>
</dbReference>
<keyword evidence="19" id="KW-1185">Reference proteome</keyword>
<dbReference type="GO" id="GO:0022877">
    <property type="term" value="F:protein-N(PI)-phosphohistidine-fructose phosphotransferase system transporter activity"/>
    <property type="evidence" value="ECO:0007669"/>
    <property type="project" value="InterPro"/>
</dbReference>
<evidence type="ECO:0000256" key="2">
    <source>
        <dbReference type="ARBA" id="ARBA00004496"/>
    </source>
</evidence>
<evidence type="ECO:0000256" key="14">
    <source>
        <dbReference type="SAM" id="Phobius"/>
    </source>
</evidence>
<sequence>MSELITAELVDLDLSAETKDAAARALAERMVAAGRVTDLAGFLADVAAREAQMPTGLDGGIGIPHCRSTHVTEPTLAFGRSAAGIDFGAPDGPADLIFLIAAPAGGDADHLSILSTLARQLMDETFTDALRSATAPERTAALLRGDEAPGEPAPERTEAEPAAETAPFRIVAVTSCPTGIAHTYMAAESLEKAGKAVGVEVVVETQGSAGFQRLDPQVVAAADGVIFAHDVEVRDKERFTGKPTVDVGVKAGIGRAAELIAEVRRKAAHGEVGAPARAAAPMDKDAGPGDGFATRLRKWLMTGVSYMVPFVAAGGLLIALAFAIGGYTINKAPSVADHFVWTESTSWAALLFQIGGVAFGFLVPVLAGFIAYGMADRPGLVPGFVGGAIALTVNAGFLGGLIAGLLAGAVVTAIQRVRIPAPLRGIMPVVVIPLLSSVVVGLLMFLVIGKPIAALQKGLTDWLSGLTGANAVILGALLGLMMAFDLGGPLNKVAYAFAVGGLATPNEGSLKVMAAVMAAGMVPPLAMALATTVRGRLFTKAERENGKAAWVLGASFITEGAIPFAAADPLRVIPSAMAGGAVTGALSMAFDCTLRAPHGGIFVVPLIGQPLLYLLAVAVGTGVSTALVILLKGLRKRPQIRPADSPAPEGTGVTVAA</sequence>
<dbReference type="InterPro" id="IPR003353">
    <property type="entry name" value="PTS_IIB_fruc"/>
</dbReference>
<evidence type="ECO:0000256" key="13">
    <source>
        <dbReference type="SAM" id="MobiDB-lite"/>
    </source>
</evidence>
<dbReference type="GO" id="GO:0005737">
    <property type="term" value="C:cytoplasm"/>
    <property type="evidence" value="ECO:0007669"/>
    <property type="project" value="UniProtKB-SubCell"/>
</dbReference>
<comment type="caution">
    <text evidence="18">The sequence shown here is derived from an EMBL/GenBank/DDBJ whole genome shotgun (WGS) entry which is preliminary data.</text>
</comment>
<gene>
    <name evidence="18" type="ORF">EST54_17800</name>
</gene>
<dbReference type="GO" id="GO:0090563">
    <property type="term" value="F:protein-phosphocysteine-sugar phosphotransferase activity"/>
    <property type="evidence" value="ECO:0007669"/>
    <property type="project" value="TreeGrafter"/>
</dbReference>
<feature type="transmembrane region" description="Helical" evidence="14">
    <location>
        <begin position="512"/>
        <end position="537"/>
    </location>
</feature>
<dbReference type="Proteomes" id="UP000289482">
    <property type="component" value="Unassembled WGS sequence"/>
</dbReference>
<evidence type="ECO:0000256" key="6">
    <source>
        <dbReference type="ARBA" id="ARBA00022597"/>
    </source>
</evidence>
<feature type="domain" description="PTS EIIB type-2" evidence="16">
    <location>
        <begin position="170"/>
        <end position="265"/>
    </location>
</feature>
<evidence type="ECO:0000256" key="1">
    <source>
        <dbReference type="ARBA" id="ARBA00004429"/>
    </source>
</evidence>
<dbReference type="Gene3D" id="3.40.50.2300">
    <property type="match status" value="1"/>
</dbReference>
<reference evidence="18 19" key="1">
    <citation type="submission" date="2019-01" db="EMBL/GenBank/DDBJ databases">
        <title>Draft genome sequences of the type strain Streptomyces sioyaensis DSM 40032 and its novel strain, TM32, a thermotolerant antibiotics-producing actinobacterium.</title>
        <authorList>
            <person name="Nakaew N."/>
            <person name="Lumyong S."/>
            <person name="Sloan W.T."/>
            <person name="Sungthong R."/>
        </authorList>
    </citation>
    <scope>NUCLEOTIDE SEQUENCE [LARGE SCALE GENOMIC DNA]</scope>
    <source>
        <strain evidence="18 19">DSM 40032</strain>
    </source>
</reference>
<dbReference type="InterPro" id="IPR004715">
    <property type="entry name" value="PTS_IIA_fruc"/>
</dbReference>
<feature type="transmembrane region" description="Helical" evidence="14">
    <location>
        <begin position="304"/>
        <end position="327"/>
    </location>
</feature>
<dbReference type="FunFam" id="3.40.50.2300:FF:000014">
    <property type="entry name" value="PTS system fructose-like transporter subunit IIB"/>
    <property type="match status" value="1"/>
</dbReference>
<evidence type="ECO:0000256" key="12">
    <source>
        <dbReference type="ARBA" id="ARBA00023136"/>
    </source>
</evidence>
<dbReference type="AlphaFoldDB" id="A0A4Q1R1I8"/>
<accession>A0A4Q1R1I8</accession>
<keyword evidence="6" id="KW-0762">Sugar transport</keyword>
<feature type="transmembrane region" description="Helical" evidence="14">
    <location>
        <begin position="426"/>
        <end position="448"/>
    </location>
</feature>
<dbReference type="InterPro" id="IPR006327">
    <property type="entry name" value="PTS_IIC_fruc"/>
</dbReference>
<dbReference type="Pfam" id="PF00359">
    <property type="entry name" value="PTS_EIIA_2"/>
    <property type="match status" value="1"/>
</dbReference>
<dbReference type="InterPro" id="IPR013011">
    <property type="entry name" value="PTS_EIIB_2"/>
</dbReference>
<evidence type="ECO:0000259" key="15">
    <source>
        <dbReference type="PROSITE" id="PS51094"/>
    </source>
</evidence>
<feature type="domain" description="PTS EIIC type-2" evidence="17">
    <location>
        <begin position="296"/>
        <end position="641"/>
    </location>
</feature>
<dbReference type="CDD" id="cd00211">
    <property type="entry name" value="PTS_IIA_fru"/>
    <property type="match status" value="1"/>
</dbReference>
<dbReference type="InterPro" id="IPR050864">
    <property type="entry name" value="Bacterial_PTS_Sugar_Transport"/>
</dbReference>
<feature type="transmembrane region" description="Helical" evidence="14">
    <location>
        <begin position="384"/>
        <end position="414"/>
    </location>
</feature>
<dbReference type="NCBIfam" id="TIGR00848">
    <property type="entry name" value="fruA"/>
    <property type="match status" value="1"/>
</dbReference>
<dbReference type="PROSITE" id="PS51094">
    <property type="entry name" value="PTS_EIIA_TYPE_2"/>
    <property type="match status" value="1"/>
</dbReference>
<dbReference type="GO" id="GO:0009401">
    <property type="term" value="P:phosphoenolpyruvate-dependent sugar phosphotransferase system"/>
    <property type="evidence" value="ECO:0007669"/>
    <property type="project" value="UniProtKB-KW"/>
</dbReference>
<evidence type="ECO:0000256" key="4">
    <source>
        <dbReference type="ARBA" id="ARBA00022475"/>
    </source>
</evidence>
<dbReference type="CDD" id="cd05569">
    <property type="entry name" value="PTS_IIB_fructose"/>
    <property type="match status" value="1"/>
</dbReference>
<dbReference type="Pfam" id="PF02378">
    <property type="entry name" value="PTS_EIIC"/>
    <property type="match status" value="1"/>
</dbReference>